<dbReference type="OrthoDB" id="6479716at2759"/>
<evidence type="ECO:0000256" key="18">
    <source>
        <dbReference type="ARBA" id="ARBA00032181"/>
    </source>
</evidence>
<reference evidence="22 23" key="1">
    <citation type="submission" date="2020-08" db="EMBL/GenBank/DDBJ databases">
        <title>Aphidius gifuensis genome sequencing and assembly.</title>
        <authorList>
            <person name="Du Z."/>
        </authorList>
    </citation>
    <scope>NUCLEOTIDE SEQUENCE [LARGE SCALE GENOMIC DNA]</scope>
    <source>
        <strain evidence="22">YNYX2018</strain>
        <tissue evidence="22">Adults</tissue>
    </source>
</reference>
<dbReference type="GO" id="GO:0000139">
    <property type="term" value="C:Golgi membrane"/>
    <property type="evidence" value="ECO:0007669"/>
    <property type="project" value="UniProtKB-SubCell"/>
</dbReference>
<evidence type="ECO:0000256" key="13">
    <source>
        <dbReference type="ARBA" id="ARBA00023136"/>
    </source>
</evidence>
<proteinExistence type="inferred from homology"/>
<evidence type="ECO:0000313" key="23">
    <source>
        <dbReference type="Proteomes" id="UP000639338"/>
    </source>
</evidence>
<evidence type="ECO:0000256" key="5">
    <source>
        <dbReference type="ARBA" id="ARBA00017962"/>
    </source>
</evidence>
<comment type="pathway">
    <text evidence="3">Protein modification; protein glycosylation.</text>
</comment>
<evidence type="ECO:0000256" key="8">
    <source>
        <dbReference type="ARBA" id="ARBA00022692"/>
    </source>
</evidence>
<dbReference type="Proteomes" id="UP000639338">
    <property type="component" value="Unassembled WGS sequence"/>
</dbReference>
<comment type="cofactor">
    <cofactor evidence="1">
        <name>Mn(2+)</name>
        <dbReference type="ChEBI" id="CHEBI:29035"/>
    </cofactor>
</comment>
<evidence type="ECO:0000256" key="10">
    <source>
        <dbReference type="ARBA" id="ARBA00022968"/>
    </source>
</evidence>
<keyword evidence="9" id="KW-0479">Metal-binding</keyword>
<dbReference type="GO" id="GO:0035269">
    <property type="term" value="P:protein O-linked glycosylation via mannose"/>
    <property type="evidence" value="ECO:0007669"/>
    <property type="project" value="TreeGrafter"/>
</dbReference>
<name>A0A835CRZ0_APHGI</name>
<evidence type="ECO:0000256" key="4">
    <source>
        <dbReference type="ARBA" id="ARBA00008539"/>
    </source>
</evidence>
<keyword evidence="10" id="KW-0735">Signal-anchor</keyword>
<comment type="caution">
    <text evidence="22">The sequence shown here is derived from an EMBL/GenBank/DDBJ whole genome shotgun (WGS) entry which is preliminary data.</text>
</comment>
<sequence>MYDNNINSGLFGVGNKIYSYSINHSTSRDKYCLACQHTSMLKLGCRPRNFTLTVVIILAISNMLLTFLLLQSETCTSNNKDDKLIKNINNDKFVTEKIDGVQKDDDYNDNPSTINLIDDDIDDEKVDNININVNLGKWDNQRIIKMFDSVLIGSKFTELSKNSKICLATQSSIEKLHSLVQVAHHWTSSISVALYVAGDEEYNAVNKYLIYLRYCYKPIRERINFSLAIPHNKIPINELNIINNYSSIKNLNCSLPEATLVNMLNKISTKHTSWKSKNSYPQNHMRNLARKNCQSDYLFLTDVDIVPSIGFAESIDLFLHNIPDNKCDKCAFVVPTYELDKRVKFPINKTELVRLAKKGLARPFHWKVFIHNQYATNFSRWIMDVVPGSKGYTNLINGKTYVCHNVTNFEFLYEPFYVAKDTAPPHDERFVGYGYTRNTQVYEMYVAGYQFQILSPVFTVHWGLQTRKGRLPWREKQNILNRKKFDQFKREIFTKYERDVSKPLRKL</sequence>
<evidence type="ECO:0000256" key="17">
    <source>
        <dbReference type="ARBA" id="ARBA00032175"/>
    </source>
</evidence>
<dbReference type="Pfam" id="PF13896">
    <property type="entry name" value="Glyco_transf_49"/>
    <property type="match status" value="1"/>
</dbReference>
<dbReference type="GO" id="GO:0046872">
    <property type="term" value="F:metal ion binding"/>
    <property type="evidence" value="ECO:0007669"/>
    <property type="project" value="UniProtKB-KW"/>
</dbReference>
<keyword evidence="12" id="KW-0333">Golgi apparatus</keyword>
<dbReference type="UniPathway" id="UPA00378"/>
<dbReference type="GO" id="GO:0015020">
    <property type="term" value="F:glucuronosyltransferase activity"/>
    <property type="evidence" value="ECO:0007669"/>
    <property type="project" value="InterPro"/>
</dbReference>
<evidence type="ECO:0000256" key="15">
    <source>
        <dbReference type="ARBA" id="ARBA00023211"/>
    </source>
</evidence>
<organism evidence="22 23">
    <name type="scientific">Aphidius gifuensis</name>
    <name type="common">Parasitoid wasp</name>
    <dbReference type="NCBI Taxonomy" id="684658"/>
    <lineage>
        <taxon>Eukaryota</taxon>
        <taxon>Metazoa</taxon>
        <taxon>Ecdysozoa</taxon>
        <taxon>Arthropoda</taxon>
        <taxon>Hexapoda</taxon>
        <taxon>Insecta</taxon>
        <taxon>Pterygota</taxon>
        <taxon>Neoptera</taxon>
        <taxon>Endopterygota</taxon>
        <taxon>Hymenoptera</taxon>
        <taxon>Apocrita</taxon>
        <taxon>Ichneumonoidea</taxon>
        <taxon>Braconidae</taxon>
        <taxon>Aphidiinae</taxon>
        <taxon>Aphidius</taxon>
    </lineage>
</organism>
<keyword evidence="11 21" id="KW-1133">Transmembrane helix</keyword>
<keyword evidence="23" id="KW-1185">Reference proteome</keyword>
<keyword evidence="7" id="KW-0808">Transferase</keyword>
<evidence type="ECO:0000256" key="6">
    <source>
        <dbReference type="ARBA" id="ARBA00022676"/>
    </source>
</evidence>
<evidence type="ECO:0000256" key="1">
    <source>
        <dbReference type="ARBA" id="ARBA00001936"/>
    </source>
</evidence>
<dbReference type="InterPro" id="IPR043189">
    <property type="entry name" value="B4GAT1"/>
</dbReference>
<dbReference type="AlphaFoldDB" id="A0A835CRZ0"/>
<comment type="subcellular location">
    <subcellularLocation>
        <location evidence="2">Golgi apparatus membrane</location>
        <topology evidence="2">Single-pass type II membrane protein</topology>
    </subcellularLocation>
</comment>
<keyword evidence="6" id="KW-0328">Glycosyltransferase</keyword>
<evidence type="ECO:0000256" key="16">
    <source>
        <dbReference type="ARBA" id="ARBA00030723"/>
    </source>
</evidence>
<gene>
    <name evidence="22" type="ORF">HCN44_010529</name>
</gene>
<evidence type="ECO:0000313" key="22">
    <source>
        <dbReference type="EMBL" id="KAF7991728.1"/>
    </source>
</evidence>
<keyword evidence="14" id="KW-0325">Glycoprotein</keyword>
<dbReference type="PANTHER" id="PTHR46420:SF1">
    <property type="entry name" value="BETA-1,4-GLUCURONYLTRANSFERASE 1"/>
    <property type="match status" value="1"/>
</dbReference>
<keyword evidence="13 21" id="KW-0472">Membrane</keyword>
<keyword evidence="15" id="KW-0464">Manganese</keyword>
<evidence type="ECO:0000256" key="9">
    <source>
        <dbReference type="ARBA" id="ARBA00022723"/>
    </source>
</evidence>
<comment type="similarity">
    <text evidence="4">Belongs to the glycosyltransferase 49 family.</text>
</comment>
<feature type="transmembrane region" description="Helical" evidence="21">
    <location>
        <begin position="50"/>
        <end position="70"/>
    </location>
</feature>
<evidence type="ECO:0000256" key="7">
    <source>
        <dbReference type="ARBA" id="ARBA00022679"/>
    </source>
</evidence>
<evidence type="ECO:0000256" key="14">
    <source>
        <dbReference type="ARBA" id="ARBA00023180"/>
    </source>
</evidence>
<dbReference type="EMBL" id="JACMRX010000004">
    <property type="protein sequence ID" value="KAF7991728.1"/>
    <property type="molecule type" value="Genomic_DNA"/>
</dbReference>
<dbReference type="PANTHER" id="PTHR46420">
    <property type="entry name" value="BETA-1,4-GLUCURONYLTRANSFERASE 1"/>
    <property type="match status" value="1"/>
</dbReference>
<evidence type="ECO:0000256" key="11">
    <source>
        <dbReference type="ARBA" id="ARBA00022989"/>
    </source>
</evidence>
<protein>
    <recommendedName>
        <fullName evidence="5">Beta-1,4-glucuronyltransferase 1</fullName>
    </recommendedName>
    <alternativeName>
        <fullName evidence="16">I-beta-1,3-N-acetylglucosaminyltransferase</fullName>
    </alternativeName>
    <alternativeName>
        <fullName evidence="19">N-acetyllactosaminide beta-1,3-N-acetylglucosaminyltransferase</fullName>
    </alternativeName>
    <alternativeName>
        <fullName evidence="17">Poly-N-acetyllactosamine extension enzyme</fullName>
    </alternativeName>
    <alternativeName>
        <fullName evidence="18">UDP-GlcNAc:betaGal beta-1,3-N-acetylglucosaminyltransferase 1</fullName>
    </alternativeName>
</protein>
<evidence type="ECO:0000256" key="21">
    <source>
        <dbReference type="SAM" id="Phobius"/>
    </source>
</evidence>
<evidence type="ECO:0000256" key="2">
    <source>
        <dbReference type="ARBA" id="ARBA00004323"/>
    </source>
</evidence>
<keyword evidence="8 21" id="KW-0812">Transmembrane</keyword>
<evidence type="ECO:0000256" key="12">
    <source>
        <dbReference type="ARBA" id="ARBA00023034"/>
    </source>
</evidence>
<accession>A0A835CRZ0</accession>
<evidence type="ECO:0000256" key="19">
    <source>
        <dbReference type="ARBA" id="ARBA00033291"/>
    </source>
</evidence>
<comment type="catalytic activity">
    <reaction evidence="20">
        <text>3-O-[beta-D-Xyl-(1-&gt;4)-Rib-ol-P-Rib-ol-P-3-beta-D-GalNAc-(1-&gt;3)-beta-D-GlcNAc-(1-&gt;4)-(O-6-P-alpha-D-Man)]-Thr-[protein] + UDP-alpha-D-glucuronate = 3-O-[beta-D-GlcA-(1-&gt;3)-beta-D-Xyl-(1-&gt;4)-Rib-ol-P-Rib-ol-P-3-beta-D-GalNAc-(1-&gt;3)-beta-D-GlcNAc-(1-&gt;4)-(O-6-P-alpha-D-Man)]-Thr-[protein] + UDP + H(+)</text>
        <dbReference type="Rhea" id="RHEA:46860"/>
        <dbReference type="Rhea" id="RHEA-COMP:15023"/>
        <dbReference type="Rhea" id="RHEA-COMP:17482"/>
        <dbReference type="ChEBI" id="CHEBI:15378"/>
        <dbReference type="ChEBI" id="CHEBI:58052"/>
        <dbReference type="ChEBI" id="CHEBI:58223"/>
        <dbReference type="ChEBI" id="CHEBI:142405"/>
        <dbReference type="ChEBI" id="CHEBI:177336"/>
    </reaction>
</comment>
<evidence type="ECO:0000256" key="20">
    <source>
        <dbReference type="ARBA" id="ARBA00047852"/>
    </source>
</evidence>
<evidence type="ECO:0000256" key="3">
    <source>
        <dbReference type="ARBA" id="ARBA00004922"/>
    </source>
</evidence>